<proteinExistence type="predicted"/>
<dbReference type="KEGG" id="suln:FJR47_04670"/>
<dbReference type="AlphaFoldDB" id="A0AAJ4A5C0"/>
<feature type="domain" description="NAD(P)-binding" evidence="1">
    <location>
        <begin position="7"/>
        <end position="119"/>
    </location>
</feature>
<gene>
    <name evidence="2" type="ORF">FJR47_04670</name>
</gene>
<dbReference type="PANTHER" id="PTHR48079:SF6">
    <property type="entry name" value="NAD(P)-BINDING DOMAIN-CONTAINING PROTEIN-RELATED"/>
    <property type="match status" value="1"/>
</dbReference>
<protein>
    <submittedName>
        <fullName evidence="2">SDR family oxidoreductase</fullName>
    </submittedName>
</protein>
<dbReference type="Proteomes" id="UP000326061">
    <property type="component" value="Chromosome"/>
</dbReference>
<dbReference type="InterPro" id="IPR036291">
    <property type="entry name" value="NAD(P)-bd_dom_sf"/>
</dbReference>
<name>A0AAJ4A5C0_9BACT</name>
<dbReference type="GO" id="GO:0005737">
    <property type="term" value="C:cytoplasm"/>
    <property type="evidence" value="ECO:0007669"/>
    <property type="project" value="TreeGrafter"/>
</dbReference>
<organism evidence="2 3">
    <name type="scientific">Sulfurimonas xiamenensis</name>
    <dbReference type="NCBI Taxonomy" id="2590021"/>
    <lineage>
        <taxon>Bacteria</taxon>
        <taxon>Pseudomonadati</taxon>
        <taxon>Campylobacterota</taxon>
        <taxon>Epsilonproteobacteria</taxon>
        <taxon>Campylobacterales</taxon>
        <taxon>Sulfurimonadaceae</taxon>
        <taxon>Sulfurimonas</taxon>
    </lineage>
</organism>
<dbReference type="PANTHER" id="PTHR48079">
    <property type="entry name" value="PROTEIN YEEZ"/>
    <property type="match status" value="1"/>
</dbReference>
<evidence type="ECO:0000313" key="3">
    <source>
        <dbReference type="Proteomes" id="UP000326061"/>
    </source>
</evidence>
<accession>A0AAJ4A5C0</accession>
<dbReference type="Gene3D" id="3.40.50.720">
    <property type="entry name" value="NAD(P)-binding Rossmann-like Domain"/>
    <property type="match status" value="1"/>
</dbReference>
<dbReference type="SUPFAM" id="SSF51735">
    <property type="entry name" value="NAD(P)-binding Rossmann-fold domains"/>
    <property type="match status" value="1"/>
</dbReference>
<reference evidence="3" key="1">
    <citation type="submission" date="2019-06" db="EMBL/GenBank/DDBJ databases">
        <title>Sulfurimonas gotlandica sp. nov., a chemoautotrophic and psychrotolerant epsilonproteobacterium isolated from a pelagic redoxcline, and an emended description of the genus Sulfurimonas.</title>
        <authorList>
            <person name="Wang S."/>
            <person name="Jiang L."/>
            <person name="Shao Z."/>
        </authorList>
    </citation>
    <scope>NUCLEOTIDE SEQUENCE [LARGE SCALE GENOMIC DNA]</scope>
    <source>
        <strain evidence="3">1-1N</strain>
    </source>
</reference>
<dbReference type="GO" id="GO:0004029">
    <property type="term" value="F:aldehyde dehydrogenase (NAD+) activity"/>
    <property type="evidence" value="ECO:0007669"/>
    <property type="project" value="TreeGrafter"/>
</dbReference>
<evidence type="ECO:0000313" key="2">
    <source>
        <dbReference type="EMBL" id="QFR44221.1"/>
    </source>
</evidence>
<evidence type="ECO:0000259" key="1">
    <source>
        <dbReference type="Pfam" id="PF13460"/>
    </source>
</evidence>
<dbReference type="InterPro" id="IPR051783">
    <property type="entry name" value="NAD(P)-dependent_oxidoreduct"/>
</dbReference>
<sequence length="474" mass="54220">MKVLLTGANGYIGRRLKNALKNQKDVELRIFVRNKKSLSEDILKNFEVIEGDTFDRDALKKALDGIDMAYYLIHSLNKKNYKDLDNLSAQNFIDIASECGVKRVIYLGGLGVKNSDTSEHLLSRIQTGEILSSSDSVQSIWLRAGVIIGSGGASFEIIRNLVEKLPVMITPKWVNTYAQPIAVDDVINYLISSLYLEYDKNLVVDIGSQKMMYRDMMLQTAKALELKRYLIPVPFMSINFSSYWLNLFTPVPFIVAKALIEGLKCEVTVQNDNAKKYFPNIEPMNYIQAVQKAVSEIEENQVISRWSDAEGSSWEQTHAKEINDAIFVDRKEADISAYDKEKVFKAIKSIGGENGWFDYDFLWELRGIADKALGGVGLNRGRRDSCDLRLGECLDFWRVEDLKENERLLLFAQMKLPGHAWLEFKIEGDRLIQSAYFYPKGIWGRLYWYSLVPAHYFIFKNMINGILKNSLKNI</sequence>
<dbReference type="EMBL" id="CP041166">
    <property type="protein sequence ID" value="QFR44221.1"/>
    <property type="molecule type" value="Genomic_DNA"/>
</dbReference>
<dbReference type="InterPro" id="IPR021295">
    <property type="entry name" value="DUF2867"/>
</dbReference>
<keyword evidence="3" id="KW-1185">Reference proteome</keyword>
<dbReference type="Pfam" id="PF13460">
    <property type="entry name" value="NAD_binding_10"/>
    <property type="match status" value="1"/>
</dbReference>
<dbReference type="InterPro" id="IPR016040">
    <property type="entry name" value="NAD(P)-bd_dom"/>
</dbReference>
<dbReference type="Pfam" id="PF11066">
    <property type="entry name" value="DUF2867"/>
    <property type="match status" value="1"/>
</dbReference>